<evidence type="ECO:0000256" key="3">
    <source>
        <dbReference type="ARBA" id="ARBA00022692"/>
    </source>
</evidence>
<dbReference type="RefSeq" id="WP_113031714.1">
    <property type="nucleotide sequence ID" value="NZ_QMFB01000008.1"/>
</dbReference>
<evidence type="ECO:0000256" key="1">
    <source>
        <dbReference type="ARBA" id="ARBA00004651"/>
    </source>
</evidence>
<proteinExistence type="predicted"/>
<feature type="transmembrane region" description="Helical" evidence="6">
    <location>
        <begin position="279"/>
        <end position="298"/>
    </location>
</feature>
<dbReference type="InterPro" id="IPR036259">
    <property type="entry name" value="MFS_trans_sf"/>
</dbReference>
<gene>
    <name evidence="8" type="ORF">DQG23_15190</name>
</gene>
<dbReference type="InterPro" id="IPR011701">
    <property type="entry name" value="MFS"/>
</dbReference>
<sequence length="395" mass="42241">MKTAVWLYLFMFVAFFDLHAQYPMLSPFALSIGAAPSFIGLIMGVYSLTHLPGNLLAGVGVDRYGSKYFIVGSLLTAGIVLVLQSQVTDPWQLLWVRSISGFVLAFLSPACLAMLAKIAKNHVQQGKLMAGNGFVHTLASVGSPAAGAFLVAKLGFTTSFLVLGWGLIATGILAIFGVRETKEMRRMHIPQANDAHGHGASLSIKGTAQTEPAKDGKIPWLFFGIPLALSCSQGILFFELPLMKAAMDSIVTSGLLFSMVSLGALATLSLLFLNRIAPLPRVVAGSLSLALVFFGMAVDWPFPLVVSLFMIGMAKGVIYPAIATLLAGHTSRTRYGRVFSLLSISYSIGAFFGPTVAGQLRDAWSPYFIAFVVLMLGLSLLPLDRFRILGSPTAN</sequence>
<dbReference type="InterPro" id="IPR050930">
    <property type="entry name" value="MFS_Vesicular_Transporter"/>
</dbReference>
<dbReference type="EMBL" id="QMFB01000008">
    <property type="protein sequence ID" value="RAV20318.1"/>
    <property type="molecule type" value="Genomic_DNA"/>
</dbReference>
<evidence type="ECO:0000256" key="4">
    <source>
        <dbReference type="ARBA" id="ARBA00022989"/>
    </source>
</evidence>
<evidence type="ECO:0000256" key="6">
    <source>
        <dbReference type="SAM" id="Phobius"/>
    </source>
</evidence>
<organism evidence="8 9">
    <name type="scientific">Paenibacillus contaminans</name>
    <dbReference type="NCBI Taxonomy" id="450362"/>
    <lineage>
        <taxon>Bacteria</taxon>
        <taxon>Bacillati</taxon>
        <taxon>Bacillota</taxon>
        <taxon>Bacilli</taxon>
        <taxon>Bacillales</taxon>
        <taxon>Paenibacillaceae</taxon>
        <taxon>Paenibacillus</taxon>
    </lineage>
</organism>
<feature type="transmembrane region" description="Helical" evidence="6">
    <location>
        <begin position="363"/>
        <end position="383"/>
    </location>
</feature>
<dbReference type="Gene3D" id="1.20.1250.20">
    <property type="entry name" value="MFS general substrate transporter like domains"/>
    <property type="match status" value="1"/>
</dbReference>
<dbReference type="Proteomes" id="UP000250369">
    <property type="component" value="Unassembled WGS sequence"/>
</dbReference>
<keyword evidence="3 6" id="KW-0812">Transmembrane</keyword>
<dbReference type="GO" id="GO:0005886">
    <property type="term" value="C:plasma membrane"/>
    <property type="evidence" value="ECO:0007669"/>
    <property type="project" value="UniProtKB-SubCell"/>
</dbReference>
<dbReference type="PANTHER" id="PTHR23506:SF23">
    <property type="entry name" value="GH10249P"/>
    <property type="match status" value="1"/>
</dbReference>
<dbReference type="PROSITE" id="PS50850">
    <property type="entry name" value="MFS"/>
    <property type="match status" value="1"/>
</dbReference>
<comment type="caution">
    <text evidence="8">The sequence shown here is derived from an EMBL/GenBank/DDBJ whole genome shotgun (WGS) entry which is preliminary data.</text>
</comment>
<evidence type="ECO:0000259" key="7">
    <source>
        <dbReference type="PROSITE" id="PS50850"/>
    </source>
</evidence>
<evidence type="ECO:0000313" key="9">
    <source>
        <dbReference type="Proteomes" id="UP000250369"/>
    </source>
</evidence>
<evidence type="ECO:0000256" key="2">
    <source>
        <dbReference type="ARBA" id="ARBA00022448"/>
    </source>
</evidence>
<evidence type="ECO:0000313" key="8">
    <source>
        <dbReference type="EMBL" id="RAV20318.1"/>
    </source>
</evidence>
<feature type="transmembrane region" description="Helical" evidence="6">
    <location>
        <begin position="68"/>
        <end position="87"/>
    </location>
</feature>
<feature type="transmembrane region" description="Helical" evidence="6">
    <location>
        <begin position="128"/>
        <end position="152"/>
    </location>
</feature>
<keyword evidence="4 6" id="KW-1133">Transmembrane helix</keyword>
<dbReference type="Pfam" id="PF07690">
    <property type="entry name" value="MFS_1"/>
    <property type="match status" value="1"/>
</dbReference>
<dbReference type="PANTHER" id="PTHR23506">
    <property type="entry name" value="GH10249P"/>
    <property type="match status" value="1"/>
</dbReference>
<feature type="domain" description="Major facilitator superfamily (MFS) profile" evidence="7">
    <location>
        <begin position="3"/>
        <end position="389"/>
    </location>
</feature>
<feature type="transmembrane region" description="Helical" evidence="6">
    <location>
        <begin position="218"/>
        <end position="238"/>
    </location>
</feature>
<accession>A0A329ML72</accession>
<keyword evidence="5 6" id="KW-0472">Membrane</keyword>
<protein>
    <submittedName>
        <fullName evidence="8">MFS transporter</fullName>
    </submittedName>
</protein>
<dbReference type="GO" id="GO:0022857">
    <property type="term" value="F:transmembrane transporter activity"/>
    <property type="evidence" value="ECO:0007669"/>
    <property type="project" value="InterPro"/>
</dbReference>
<comment type="subcellular location">
    <subcellularLocation>
        <location evidence="1">Cell membrane</location>
        <topology evidence="1">Multi-pass membrane protein</topology>
    </subcellularLocation>
</comment>
<name>A0A329ML72_9BACL</name>
<dbReference type="SUPFAM" id="SSF103473">
    <property type="entry name" value="MFS general substrate transporter"/>
    <property type="match status" value="1"/>
</dbReference>
<feature type="transmembrane region" description="Helical" evidence="6">
    <location>
        <begin position="338"/>
        <end position="357"/>
    </location>
</feature>
<feature type="transmembrane region" description="Helical" evidence="6">
    <location>
        <begin position="250"/>
        <end position="272"/>
    </location>
</feature>
<feature type="transmembrane region" description="Helical" evidence="6">
    <location>
        <begin position="93"/>
        <end position="116"/>
    </location>
</feature>
<keyword evidence="9" id="KW-1185">Reference proteome</keyword>
<dbReference type="InterPro" id="IPR020846">
    <property type="entry name" value="MFS_dom"/>
</dbReference>
<dbReference type="AlphaFoldDB" id="A0A329ML72"/>
<feature type="transmembrane region" description="Helical" evidence="6">
    <location>
        <begin position="158"/>
        <end position="178"/>
    </location>
</feature>
<reference evidence="8 9" key="1">
    <citation type="journal article" date="2009" name="Int. J. Syst. Evol. Microbiol.">
        <title>Paenibacillus contaminans sp. nov., isolated from a contaminated laboratory plate.</title>
        <authorList>
            <person name="Chou J.H."/>
            <person name="Lee J.H."/>
            <person name="Lin M.C."/>
            <person name="Chang P.S."/>
            <person name="Arun A.B."/>
            <person name="Young C.C."/>
            <person name="Chen W.M."/>
        </authorList>
    </citation>
    <scope>NUCLEOTIDE SEQUENCE [LARGE SCALE GENOMIC DNA]</scope>
    <source>
        <strain evidence="8 9">CKOBP-6</strain>
    </source>
</reference>
<evidence type="ECO:0000256" key="5">
    <source>
        <dbReference type="ARBA" id="ARBA00023136"/>
    </source>
</evidence>
<feature type="transmembrane region" description="Helical" evidence="6">
    <location>
        <begin position="304"/>
        <end position="326"/>
    </location>
</feature>
<keyword evidence="2" id="KW-0813">Transport</keyword>
<dbReference type="OrthoDB" id="2957734at2"/>